<feature type="domain" description="Uroporphyrinogen decarboxylase (URO-D)" evidence="17">
    <location>
        <begin position="115"/>
        <end position="124"/>
    </location>
</feature>
<evidence type="ECO:0000256" key="4">
    <source>
        <dbReference type="ARBA" id="ARBA00011738"/>
    </source>
</evidence>
<keyword evidence="7" id="KW-0963">Cytoplasm</keyword>
<evidence type="ECO:0000313" key="19">
    <source>
        <dbReference type="EMBL" id="OQR75187.1"/>
    </source>
</evidence>
<protein>
    <recommendedName>
        <fullName evidence="6 14">Uroporphyrinogen decarboxylase</fullName>
        <ecNumber evidence="5 14">4.1.1.37</ecNumber>
    </recommendedName>
</protein>
<dbReference type="FunFam" id="3.20.20.210:FF:000008">
    <property type="entry name" value="Uroporphyrinogen decarboxylase"/>
    <property type="match status" value="1"/>
</dbReference>
<dbReference type="EC" id="4.1.1.37" evidence="5 14"/>
<reference evidence="19 20" key="1">
    <citation type="journal article" date="2017" name="Gigascience">
        <title>Draft genome of the honey bee ectoparasitic mite, Tropilaelaps mercedesae, is shaped by the parasitic life history.</title>
        <authorList>
            <person name="Dong X."/>
            <person name="Armstrong S.D."/>
            <person name="Xia D."/>
            <person name="Makepeace B.L."/>
            <person name="Darby A.C."/>
            <person name="Kadowaki T."/>
        </authorList>
    </citation>
    <scope>NUCLEOTIDE SEQUENCE [LARGE SCALE GENOMIC DNA]</scope>
    <source>
        <strain evidence="19">Wuxi-XJTLU</strain>
    </source>
</reference>
<dbReference type="EMBL" id="MNPL01006698">
    <property type="protein sequence ID" value="OQR75187.1"/>
    <property type="molecule type" value="Genomic_DNA"/>
</dbReference>
<evidence type="ECO:0000256" key="5">
    <source>
        <dbReference type="ARBA" id="ARBA00012288"/>
    </source>
</evidence>
<evidence type="ECO:0000256" key="9">
    <source>
        <dbReference type="ARBA" id="ARBA00023239"/>
    </source>
</evidence>
<dbReference type="Proteomes" id="UP000192247">
    <property type="component" value="Unassembled WGS sequence"/>
</dbReference>
<dbReference type="SUPFAM" id="SSF51726">
    <property type="entry name" value="UROD/MetE-like"/>
    <property type="match status" value="1"/>
</dbReference>
<accession>A0A1V9XNX9</accession>
<comment type="catalytic activity">
    <reaction evidence="13">
        <text>uroporphyrinogen III + 4 H(+) = coproporphyrinogen III + 4 CO2</text>
        <dbReference type="Rhea" id="RHEA:19865"/>
        <dbReference type="ChEBI" id="CHEBI:15378"/>
        <dbReference type="ChEBI" id="CHEBI:16526"/>
        <dbReference type="ChEBI" id="CHEBI:57308"/>
        <dbReference type="ChEBI" id="CHEBI:57309"/>
        <dbReference type="EC" id="4.1.1.37"/>
    </reaction>
    <physiologicalReaction direction="left-to-right" evidence="13">
        <dbReference type="Rhea" id="RHEA:19866"/>
    </physiologicalReaction>
</comment>
<evidence type="ECO:0000256" key="14">
    <source>
        <dbReference type="RuleBase" id="RU000554"/>
    </source>
</evidence>
<evidence type="ECO:0000256" key="16">
    <source>
        <dbReference type="SAM" id="MobiDB-lite"/>
    </source>
</evidence>
<dbReference type="InterPro" id="IPR038071">
    <property type="entry name" value="UROD/MetE-like_sf"/>
</dbReference>
<dbReference type="PANTHER" id="PTHR21091:SF169">
    <property type="entry name" value="UROPORPHYRINOGEN DECARBOXYLASE"/>
    <property type="match status" value="1"/>
</dbReference>
<sequence length="443" mass="49613">MATVPPNHPNKTSPVNNTSPADQKTLQNPANSPDSANPQNCTNPPNHTVPSNPVNPENAANAANPDTSTEFPQLKNDRILRAARGEPVDTGVYFVIENCKDRGVKLNFGFRLQIPVWVMRQAGRYLPEFMETRKTHTFFEMCQRPEIACEITLQPIRRFNVDAAIIFSDILVIPQAMGMSLEMRPGEGPVFSEPLKNVTDVIRLKDINVNRDLKYVMEAITATRRALEGKVPLFGFSGAPWTLMCYMVEGKGSKTQSNAKRWLYCHPVESQTLLGRLEEIIVEYMVAQVQAGAQLLQLFDTNAGYLSEQTFLRFVKPGYLRIAKGIREKLQGTACPPLCLFPKDAHFKLAHLRDAGYDVIGVDWAVPPEKAREALGDGVTIQGNLDPCALYAEDETIRELAREMVARFGQKRYIANLGHGMYPDMDPNKLRVFIETIHSIKQT</sequence>
<dbReference type="STRING" id="418985.A0A1V9XNX9"/>
<dbReference type="InterPro" id="IPR000257">
    <property type="entry name" value="Uroporphyrinogen_deCOase"/>
</dbReference>
<evidence type="ECO:0000256" key="7">
    <source>
        <dbReference type="ARBA" id="ARBA00022490"/>
    </source>
</evidence>
<keyword evidence="9 14" id="KW-0456">Lyase</keyword>
<evidence type="ECO:0000256" key="3">
    <source>
        <dbReference type="ARBA" id="ARBA00009935"/>
    </source>
</evidence>
<keyword evidence="20" id="KW-1185">Reference proteome</keyword>
<comment type="catalytic activity">
    <reaction evidence="12">
        <text>uroporphyrinogen I + 4 H(+) = coproporphyrinogen I + 4 CO2</text>
        <dbReference type="Rhea" id="RHEA:31239"/>
        <dbReference type="ChEBI" id="CHEBI:15378"/>
        <dbReference type="ChEBI" id="CHEBI:16526"/>
        <dbReference type="ChEBI" id="CHEBI:62626"/>
        <dbReference type="ChEBI" id="CHEBI:62631"/>
    </reaction>
    <physiologicalReaction direction="left-to-right" evidence="12">
        <dbReference type="Rhea" id="RHEA:31240"/>
    </physiologicalReaction>
</comment>
<dbReference type="AlphaFoldDB" id="A0A1V9XNX9"/>
<feature type="compositionally biased region" description="Low complexity" evidence="16">
    <location>
        <begin position="50"/>
        <end position="65"/>
    </location>
</feature>
<dbReference type="Gene3D" id="3.20.20.210">
    <property type="match status" value="1"/>
</dbReference>
<evidence type="ECO:0000256" key="2">
    <source>
        <dbReference type="ARBA" id="ARBA00004804"/>
    </source>
</evidence>
<evidence type="ECO:0000256" key="8">
    <source>
        <dbReference type="ARBA" id="ARBA00022793"/>
    </source>
</evidence>
<dbReference type="PROSITE" id="PS00907">
    <property type="entry name" value="UROD_2"/>
    <property type="match status" value="1"/>
</dbReference>
<dbReference type="CDD" id="cd00717">
    <property type="entry name" value="URO-D"/>
    <property type="match status" value="1"/>
</dbReference>
<gene>
    <name evidence="19" type="ORF">BIW11_08590</name>
</gene>
<dbReference type="FunCoup" id="A0A1V9XNX9">
    <property type="interactions" value="690"/>
</dbReference>
<keyword evidence="10 14" id="KW-0627">Porphyrin biosynthesis</keyword>
<dbReference type="PROSITE" id="PS00906">
    <property type="entry name" value="UROD_1"/>
    <property type="match status" value="1"/>
</dbReference>
<evidence type="ECO:0000259" key="18">
    <source>
        <dbReference type="PROSITE" id="PS00907"/>
    </source>
</evidence>
<evidence type="ECO:0000256" key="6">
    <source>
        <dbReference type="ARBA" id="ARBA00014308"/>
    </source>
</evidence>
<dbReference type="GO" id="GO:0005829">
    <property type="term" value="C:cytosol"/>
    <property type="evidence" value="ECO:0007669"/>
    <property type="project" value="UniProtKB-SubCell"/>
</dbReference>
<feature type="region of interest" description="Disordered" evidence="16">
    <location>
        <begin position="1"/>
        <end position="73"/>
    </location>
</feature>
<evidence type="ECO:0000256" key="10">
    <source>
        <dbReference type="ARBA" id="ARBA00023244"/>
    </source>
</evidence>
<comment type="subcellular location">
    <subcellularLocation>
        <location evidence="1">Cytoplasm</location>
        <location evidence="1">Cytosol</location>
    </subcellularLocation>
</comment>
<organism evidence="19 20">
    <name type="scientific">Tropilaelaps mercedesae</name>
    <dbReference type="NCBI Taxonomy" id="418985"/>
    <lineage>
        <taxon>Eukaryota</taxon>
        <taxon>Metazoa</taxon>
        <taxon>Ecdysozoa</taxon>
        <taxon>Arthropoda</taxon>
        <taxon>Chelicerata</taxon>
        <taxon>Arachnida</taxon>
        <taxon>Acari</taxon>
        <taxon>Parasitiformes</taxon>
        <taxon>Mesostigmata</taxon>
        <taxon>Gamasina</taxon>
        <taxon>Dermanyssoidea</taxon>
        <taxon>Laelapidae</taxon>
        <taxon>Tropilaelaps</taxon>
    </lineage>
</organism>
<dbReference type="PANTHER" id="PTHR21091">
    <property type="entry name" value="METHYLTETRAHYDROFOLATE:HOMOCYSTEINE METHYLTRANSFERASE RELATED"/>
    <property type="match status" value="1"/>
</dbReference>
<proteinExistence type="inferred from homology"/>
<evidence type="ECO:0000259" key="17">
    <source>
        <dbReference type="PROSITE" id="PS00906"/>
    </source>
</evidence>
<dbReference type="GO" id="GO:0006782">
    <property type="term" value="P:protoporphyrinogen IX biosynthetic process"/>
    <property type="evidence" value="ECO:0007669"/>
    <property type="project" value="UniProtKB-UniPathway"/>
</dbReference>
<evidence type="ECO:0000256" key="15">
    <source>
        <dbReference type="RuleBase" id="RU004169"/>
    </source>
</evidence>
<comment type="similarity">
    <text evidence="3 15">Belongs to the uroporphyrinogen decarboxylase family.</text>
</comment>
<comment type="pathway">
    <text evidence="2 14">Porphyrin-containing compound metabolism; protoporphyrin-IX biosynthesis; coproporphyrinogen-III from 5-aminolevulinate: step 4/4.</text>
</comment>
<evidence type="ECO:0000256" key="12">
    <source>
        <dbReference type="ARBA" id="ARBA00047341"/>
    </source>
</evidence>
<evidence type="ECO:0000256" key="11">
    <source>
        <dbReference type="ARBA" id="ARBA00045708"/>
    </source>
</evidence>
<dbReference type="HAMAP" id="MF_00218">
    <property type="entry name" value="URO_D"/>
    <property type="match status" value="1"/>
</dbReference>
<evidence type="ECO:0000256" key="13">
    <source>
        <dbReference type="ARBA" id="ARBA00048411"/>
    </source>
</evidence>
<dbReference type="NCBIfam" id="TIGR01464">
    <property type="entry name" value="hemE"/>
    <property type="match status" value="1"/>
</dbReference>
<dbReference type="InParanoid" id="A0A1V9XNX9"/>
<dbReference type="UniPathway" id="UPA00251">
    <property type="reaction ID" value="UER00321"/>
</dbReference>
<evidence type="ECO:0000256" key="1">
    <source>
        <dbReference type="ARBA" id="ARBA00004514"/>
    </source>
</evidence>
<dbReference type="OrthoDB" id="339900at2759"/>
<dbReference type="Pfam" id="PF01208">
    <property type="entry name" value="URO-D"/>
    <property type="match status" value="1"/>
</dbReference>
<dbReference type="InterPro" id="IPR006361">
    <property type="entry name" value="Uroporphyrinogen_deCO2ase_HemE"/>
</dbReference>
<comment type="caution">
    <text evidence="19">The sequence shown here is derived from an EMBL/GenBank/DDBJ whole genome shotgun (WGS) entry which is preliminary data.</text>
</comment>
<comment type="function">
    <text evidence="11">Catalyzes the sequential decarboxylation of the four acetate side chains of uroporphyrinogen to form coproporphyrinogen and participates in the fifth step in the heme biosynthetic pathway. Isomer I or isomer III of uroporphyrinogen may serve as substrate, but only coproporphyrinogen III can ultimately be converted to heme. In vitro also decarboxylates pentacarboxylate porphyrinogen I.</text>
</comment>
<feature type="compositionally biased region" description="Polar residues" evidence="16">
    <location>
        <begin position="9"/>
        <end position="49"/>
    </location>
</feature>
<evidence type="ECO:0000313" key="20">
    <source>
        <dbReference type="Proteomes" id="UP000192247"/>
    </source>
</evidence>
<keyword evidence="8 14" id="KW-0210">Decarboxylase</keyword>
<dbReference type="GO" id="GO:0004853">
    <property type="term" value="F:uroporphyrinogen decarboxylase activity"/>
    <property type="evidence" value="ECO:0007669"/>
    <property type="project" value="UniProtKB-EC"/>
</dbReference>
<feature type="domain" description="Uroporphyrinogen decarboxylase (URO-D)" evidence="18">
    <location>
        <begin position="234"/>
        <end position="250"/>
    </location>
</feature>
<name>A0A1V9XNX9_9ACAR</name>
<comment type="subunit">
    <text evidence="4">Homodimer.</text>
</comment>